<organism evidence="4 5">
    <name type="scientific">Streptomyces antnestii</name>
    <dbReference type="NCBI Taxonomy" id="2494256"/>
    <lineage>
        <taxon>Bacteria</taxon>
        <taxon>Bacillati</taxon>
        <taxon>Actinomycetota</taxon>
        <taxon>Actinomycetes</taxon>
        <taxon>Kitasatosporales</taxon>
        <taxon>Streptomycetaceae</taxon>
        <taxon>Streptomyces</taxon>
    </lineage>
</organism>
<evidence type="ECO:0000313" key="5">
    <source>
        <dbReference type="Proteomes" id="UP000283128"/>
    </source>
</evidence>
<evidence type="ECO:0000313" key="4">
    <source>
        <dbReference type="EMBL" id="RVU21450.1"/>
    </source>
</evidence>
<sequence length="96" mass="9620">MRLARVRHVPGDRRPRASATRTAGALVAAATALTMLGAAAPASAATPAPVTTISSPARPAARETRDDSHTLLYGGFAAALCGLGALAMAAARSRRG</sequence>
<evidence type="ECO:0000256" key="3">
    <source>
        <dbReference type="SAM" id="SignalP"/>
    </source>
</evidence>
<name>A0A3S2YXA1_9ACTN</name>
<evidence type="ECO:0000256" key="1">
    <source>
        <dbReference type="SAM" id="MobiDB-lite"/>
    </source>
</evidence>
<keyword evidence="3" id="KW-0732">Signal</keyword>
<protein>
    <recommendedName>
        <fullName evidence="6">Tat pathway signal sequence domain protein</fullName>
    </recommendedName>
</protein>
<dbReference type="RefSeq" id="WP_127830730.1">
    <property type="nucleotide sequence ID" value="NZ_RZYA01000013.1"/>
</dbReference>
<feature type="signal peptide" evidence="3">
    <location>
        <begin position="1"/>
        <end position="44"/>
    </location>
</feature>
<dbReference type="AlphaFoldDB" id="A0A3S2YXA1"/>
<feature type="compositionally biased region" description="Low complexity" evidence="1">
    <location>
        <begin position="42"/>
        <end position="57"/>
    </location>
</feature>
<keyword evidence="2" id="KW-1133">Transmembrane helix</keyword>
<proteinExistence type="predicted"/>
<evidence type="ECO:0008006" key="6">
    <source>
        <dbReference type="Google" id="ProtNLM"/>
    </source>
</evidence>
<evidence type="ECO:0000256" key="2">
    <source>
        <dbReference type="SAM" id="Phobius"/>
    </source>
</evidence>
<feature type="transmembrane region" description="Helical" evidence="2">
    <location>
        <begin position="71"/>
        <end position="91"/>
    </location>
</feature>
<comment type="caution">
    <text evidence="4">The sequence shown here is derived from an EMBL/GenBank/DDBJ whole genome shotgun (WGS) entry which is preliminary data.</text>
</comment>
<feature type="region of interest" description="Disordered" evidence="1">
    <location>
        <begin position="42"/>
        <end position="66"/>
    </location>
</feature>
<dbReference type="EMBL" id="RZYA01000013">
    <property type="protein sequence ID" value="RVU21450.1"/>
    <property type="molecule type" value="Genomic_DNA"/>
</dbReference>
<accession>A0A3S2YXA1</accession>
<feature type="chain" id="PRO_5018722754" description="Tat pathway signal sequence domain protein" evidence="3">
    <location>
        <begin position="45"/>
        <end position="96"/>
    </location>
</feature>
<gene>
    <name evidence="4" type="ORF">EOT10_25895</name>
</gene>
<dbReference type="Proteomes" id="UP000283128">
    <property type="component" value="Unassembled WGS sequence"/>
</dbReference>
<feature type="region of interest" description="Disordered" evidence="1">
    <location>
        <begin position="1"/>
        <end position="20"/>
    </location>
</feature>
<reference evidence="4 5" key="1">
    <citation type="submission" date="2019-01" db="EMBL/GenBank/DDBJ databases">
        <title>Genome sequences of Streptomyces and Rhizobium isolates collected from root and soil.</title>
        <authorList>
            <person name="Chhettri S."/>
            <person name="Sevigny J.L."/>
            <person name="Sen A."/>
            <person name="Ennis N."/>
            <person name="Tisa L."/>
        </authorList>
    </citation>
    <scope>NUCLEOTIDE SEQUENCE [LARGE SCALE GENOMIC DNA]</scope>
    <source>
        <strain evidence="4 5">San01</strain>
    </source>
</reference>
<keyword evidence="2" id="KW-0812">Transmembrane</keyword>
<keyword evidence="5" id="KW-1185">Reference proteome</keyword>
<keyword evidence="2" id="KW-0472">Membrane</keyword>